<dbReference type="GO" id="GO:0016491">
    <property type="term" value="F:oxidoreductase activity"/>
    <property type="evidence" value="ECO:0007669"/>
    <property type="project" value="UniProtKB-KW"/>
</dbReference>
<protein>
    <submittedName>
        <fullName evidence="9">DSBA oxidoreductase</fullName>
    </submittedName>
</protein>
<evidence type="ECO:0000256" key="7">
    <source>
        <dbReference type="SAM" id="Phobius"/>
    </source>
</evidence>
<keyword evidence="4" id="KW-0560">Oxidoreductase</keyword>
<evidence type="ECO:0000256" key="5">
    <source>
        <dbReference type="ARBA" id="ARBA00023157"/>
    </source>
</evidence>
<dbReference type="InterPro" id="IPR036249">
    <property type="entry name" value="Thioredoxin-like_sf"/>
</dbReference>
<keyword evidence="10" id="KW-1185">Reference proteome</keyword>
<organism evidence="9 10">
    <name type="scientific">Nitrosopumilus piranensis</name>
    <dbReference type="NCBI Taxonomy" id="1582439"/>
    <lineage>
        <taxon>Archaea</taxon>
        <taxon>Nitrososphaerota</taxon>
        <taxon>Nitrososphaeria</taxon>
        <taxon>Nitrosopumilales</taxon>
        <taxon>Nitrosopumilaceae</taxon>
        <taxon>Nitrosopumilus</taxon>
    </lineage>
</organism>
<keyword evidence="3" id="KW-0732">Signal</keyword>
<evidence type="ECO:0000256" key="2">
    <source>
        <dbReference type="ARBA" id="ARBA00007787"/>
    </source>
</evidence>
<dbReference type="AlphaFoldDB" id="A0A0C5C009"/>
<dbReference type="PANTHER" id="PTHR13887:SF14">
    <property type="entry name" value="DISULFIDE BOND FORMATION PROTEIN D"/>
    <property type="match status" value="1"/>
</dbReference>
<gene>
    <name evidence="9" type="ORF">NPIRD3C_1373</name>
</gene>
<keyword evidence="5" id="KW-1015">Disulfide bond</keyword>
<dbReference type="Gene3D" id="3.40.30.10">
    <property type="entry name" value="Glutaredoxin"/>
    <property type="match status" value="1"/>
</dbReference>
<dbReference type="PANTHER" id="PTHR13887">
    <property type="entry name" value="GLUTATHIONE S-TRANSFERASE KAPPA"/>
    <property type="match status" value="1"/>
</dbReference>
<dbReference type="InterPro" id="IPR012336">
    <property type="entry name" value="Thioredoxin-like_fold"/>
</dbReference>
<dbReference type="Proteomes" id="UP000032027">
    <property type="component" value="Chromosome"/>
</dbReference>
<evidence type="ECO:0000259" key="8">
    <source>
        <dbReference type="PROSITE" id="PS51352"/>
    </source>
</evidence>
<dbReference type="Pfam" id="PF13462">
    <property type="entry name" value="Thioredoxin_4"/>
    <property type="match status" value="1"/>
</dbReference>
<proteinExistence type="inferred from homology"/>
<dbReference type="PROSITE" id="PS51352">
    <property type="entry name" value="THIOREDOXIN_2"/>
    <property type="match status" value="1"/>
</dbReference>
<reference evidence="9 10" key="3">
    <citation type="journal article" date="2019" name="Int. J. Syst. Evol. Microbiol.">
        <title>Nitrosopumilus adriaticus sp. nov. and Nitrosopumilus piranensis sp. nov., two ammonia-oxidizing archaea from the Adriatic Sea and members of the class Nitrososphaeria.</title>
        <authorList>
            <person name="Bayer B."/>
            <person name="Vojvoda J."/>
            <person name="Reinthaler T."/>
            <person name="Reyes C."/>
            <person name="Pinto M."/>
            <person name="Herndl G.J."/>
        </authorList>
    </citation>
    <scope>NUCLEOTIDE SEQUENCE [LARGE SCALE GENOMIC DNA]</scope>
    <source>
        <strain evidence="9 10">D3C</strain>
    </source>
</reference>
<dbReference type="RefSeq" id="WP_148703402.1">
    <property type="nucleotide sequence ID" value="NZ_CP010868.1"/>
</dbReference>
<evidence type="ECO:0000256" key="3">
    <source>
        <dbReference type="ARBA" id="ARBA00022729"/>
    </source>
</evidence>
<evidence type="ECO:0000256" key="6">
    <source>
        <dbReference type="ARBA" id="ARBA00023284"/>
    </source>
</evidence>
<dbReference type="KEGG" id="nid:NPIRD3C_1373"/>
<dbReference type="GeneID" id="41600501"/>
<reference evidence="10" key="1">
    <citation type="submission" date="2015-02" db="EMBL/GenBank/DDBJ databases">
        <title>Characterization of two novel Thaumarchaeota isolated from the Northern Adriatic Sea.</title>
        <authorList>
            <person name="Bayer B."/>
            <person name="Vojvoda J."/>
            <person name="Offre P."/>
            <person name="Srivastava A."/>
            <person name="Elisabeth N."/>
            <person name="Garcia J.A.L."/>
            <person name="Schleper C."/>
            <person name="Herndl G.J."/>
        </authorList>
    </citation>
    <scope>NUCLEOTIDE SEQUENCE [LARGE SCALE GENOMIC DNA]</scope>
    <source>
        <strain evidence="10">D3C</strain>
    </source>
</reference>
<evidence type="ECO:0000256" key="1">
    <source>
        <dbReference type="ARBA" id="ARBA00005791"/>
    </source>
</evidence>
<keyword evidence="7" id="KW-0812">Transmembrane</keyword>
<evidence type="ECO:0000256" key="4">
    <source>
        <dbReference type="ARBA" id="ARBA00023002"/>
    </source>
</evidence>
<feature type="domain" description="Thioredoxin" evidence="8">
    <location>
        <begin position="23"/>
        <end position="236"/>
    </location>
</feature>
<dbReference type="STRING" id="1582439.NPIRD3C_1373"/>
<keyword evidence="7" id="KW-1133">Transmembrane helix</keyword>
<feature type="transmembrane region" description="Helical" evidence="7">
    <location>
        <begin position="7"/>
        <end position="25"/>
    </location>
</feature>
<comment type="similarity">
    <text evidence="2">Belongs to the glutaredoxin family.</text>
</comment>
<dbReference type="InterPro" id="IPR013766">
    <property type="entry name" value="Thioredoxin_domain"/>
</dbReference>
<dbReference type="SUPFAM" id="SSF52833">
    <property type="entry name" value="Thioredoxin-like"/>
    <property type="match status" value="1"/>
</dbReference>
<dbReference type="HOGENOM" id="CLU_000288_47_1_2"/>
<keyword evidence="6" id="KW-0676">Redox-active center</keyword>
<reference evidence="9 10" key="2">
    <citation type="journal article" date="2016" name="ISME J.">
        <title>Physiological and genomic characterization of two novel marine thaumarchaeal strains indicates niche differentiation.</title>
        <authorList>
            <person name="Bayer B."/>
            <person name="Vojvoda J."/>
            <person name="Offre P."/>
            <person name="Alves R.J."/>
            <person name="Elisabeth N.H."/>
            <person name="Garcia J.A."/>
            <person name="Volland J.M."/>
            <person name="Srivastava A."/>
            <person name="Schleper C."/>
            <person name="Herndl G.J."/>
        </authorList>
    </citation>
    <scope>NUCLEOTIDE SEQUENCE [LARGE SCALE GENOMIC DNA]</scope>
    <source>
        <strain evidence="9 10">D3C</strain>
    </source>
</reference>
<evidence type="ECO:0000313" key="10">
    <source>
        <dbReference type="Proteomes" id="UP000032027"/>
    </source>
</evidence>
<dbReference type="PATRIC" id="fig|1582439.9.peg.1419"/>
<dbReference type="OrthoDB" id="15256at2157"/>
<sequence>MIHGPSLAIGAGISAAVLVVVFLGFDQVANEHELVIEPTPNVQPEGPAKITMSTFLENGSSILGDSSAPVILVEFGDYQCHFCNVFFHSTEGDILKNYVETGKVRMIFKDFNIIGPDSINASHGAHCANDQGMFWEYHDILYSNWTGENNGWASSENLLKFAQEIGLDIDLWSECMISGKHSQTIVASNDDARSLELTGTPAFFVIGPDGKVTRLFGAQPYSTFENIFEIELKKIK</sequence>
<accession>A0A0C5C009</accession>
<name>A0A0C5C009_9ARCH</name>
<evidence type="ECO:0000313" key="9">
    <source>
        <dbReference type="EMBL" id="AJM92585.1"/>
    </source>
</evidence>
<dbReference type="EMBL" id="CP010868">
    <property type="protein sequence ID" value="AJM92585.1"/>
    <property type="molecule type" value="Genomic_DNA"/>
</dbReference>
<comment type="similarity">
    <text evidence="1">Belongs to the thioredoxin family. DsbA subfamily.</text>
</comment>
<keyword evidence="7" id="KW-0472">Membrane</keyword>